<feature type="transmembrane region" description="Helical" evidence="1">
    <location>
        <begin position="87"/>
        <end position="109"/>
    </location>
</feature>
<accession>V4AJB8</accession>
<evidence type="ECO:0000256" key="1">
    <source>
        <dbReference type="SAM" id="Phobius"/>
    </source>
</evidence>
<dbReference type="Proteomes" id="UP000030746">
    <property type="component" value="Unassembled WGS sequence"/>
</dbReference>
<sequence length="320" mass="35982">MTDGLDPLLASFWEGFPCPPPWQSGLLQQLNFSGCLGTSIGQRIRSLMISRCGGGKSERMDDNSTVILEHPVEPRFIMEACAMNCKLLIISVCIIVFVSILSAVIYLLYRNFNSKTTNGGRGRHDVNKAFNSCHYASAPVISRLDETSFSQGKEVCQHSKSKNSAPQNKYDKLRFPSEKHSQIYPGIKDRRVNTYENDFDTSNDYESIDDIDKCDSRHGSPWKFGRHYKFSQGETILSVSSDQEDTDDNLCQVSMDNLHDEESFSSVACNEAFEPEASDDDISRDYLAEINFDISGSNLTARVPEYVPTFSTFKKESVFS</sequence>
<dbReference type="EMBL" id="KB201891">
    <property type="protein sequence ID" value="ESO93646.1"/>
    <property type="molecule type" value="Genomic_DNA"/>
</dbReference>
<dbReference type="OrthoDB" id="6073595at2759"/>
<dbReference type="AlphaFoldDB" id="V4AJB8"/>
<protein>
    <submittedName>
        <fullName evidence="2">Uncharacterized protein</fullName>
    </submittedName>
</protein>
<organism evidence="2 3">
    <name type="scientific">Lottia gigantea</name>
    <name type="common">Giant owl limpet</name>
    <dbReference type="NCBI Taxonomy" id="225164"/>
    <lineage>
        <taxon>Eukaryota</taxon>
        <taxon>Metazoa</taxon>
        <taxon>Spiralia</taxon>
        <taxon>Lophotrochozoa</taxon>
        <taxon>Mollusca</taxon>
        <taxon>Gastropoda</taxon>
        <taxon>Patellogastropoda</taxon>
        <taxon>Lottioidea</taxon>
        <taxon>Lottiidae</taxon>
        <taxon>Lottia</taxon>
    </lineage>
</organism>
<dbReference type="CTD" id="20249002"/>
<name>V4AJB8_LOTGI</name>
<dbReference type="GeneID" id="20249002"/>
<evidence type="ECO:0000313" key="2">
    <source>
        <dbReference type="EMBL" id="ESO93646.1"/>
    </source>
</evidence>
<evidence type="ECO:0000313" key="3">
    <source>
        <dbReference type="Proteomes" id="UP000030746"/>
    </source>
</evidence>
<dbReference type="HOGENOM" id="CLU_869561_0_0_1"/>
<keyword evidence="3" id="KW-1185">Reference proteome</keyword>
<dbReference type="KEGG" id="lgi:LOTGIDRAFT_232670"/>
<dbReference type="RefSeq" id="XP_009055833.1">
    <property type="nucleotide sequence ID" value="XM_009057585.1"/>
</dbReference>
<keyword evidence="1" id="KW-1133">Transmembrane helix</keyword>
<keyword evidence="1" id="KW-0812">Transmembrane</keyword>
<gene>
    <name evidence="2" type="ORF">LOTGIDRAFT_232670</name>
</gene>
<proteinExistence type="predicted"/>
<keyword evidence="1" id="KW-0472">Membrane</keyword>
<reference evidence="2 3" key="1">
    <citation type="journal article" date="2013" name="Nature">
        <title>Insights into bilaterian evolution from three spiralian genomes.</title>
        <authorList>
            <person name="Simakov O."/>
            <person name="Marletaz F."/>
            <person name="Cho S.J."/>
            <person name="Edsinger-Gonzales E."/>
            <person name="Havlak P."/>
            <person name="Hellsten U."/>
            <person name="Kuo D.H."/>
            <person name="Larsson T."/>
            <person name="Lv J."/>
            <person name="Arendt D."/>
            <person name="Savage R."/>
            <person name="Osoegawa K."/>
            <person name="de Jong P."/>
            <person name="Grimwood J."/>
            <person name="Chapman J.A."/>
            <person name="Shapiro H."/>
            <person name="Aerts A."/>
            <person name="Otillar R.P."/>
            <person name="Terry A.Y."/>
            <person name="Boore J.L."/>
            <person name="Grigoriev I.V."/>
            <person name="Lindberg D.R."/>
            <person name="Seaver E.C."/>
            <person name="Weisblat D.A."/>
            <person name="Putnam N.H."/>
            <person name="Rokhsar D.S."/>
        </authorList>
    </citation>
    <scope>NUCLEOTIDE SEQUENCE [LARGE SCALE GENOMIC DNA]</scope>
</reference>